<protein>
    <submittedName>
        <fullName evidence="4">SDR family oxidoreductase</fullName>
    </submittedName>
</protein>
<dbReference type="AlphaFoldDB" id="A0A6I0F014"/>
<keyword evidence="5" id="KW-1185">Reference proteome</keyword>
<dbReference type="Pfam" id="PF13561">
    <property type="entry name" value="adh_short_C2"/>
    <property type="match status" value="1"/>
</dbReference>
<dbReference type="GO" id="GO:0008202">
    <property type="term" value="P:steroid metabolic process"/>
    <property type="evidence" value="ECO:0007669"/>
    <property type="project" value="UniProtKB-KW"/>
</dbReference>
<dbReference type="PRINTS" id="PR00080">
    <property type="entry name" value="SDRFAMILY"/>
</dbReference>
<evidence type="ECO:0000313" key="5">
    <source>
        <dbReference type="Proteomes" id="UP000432715"/>
    </source>
</evidence>
<dbReference type="EMBL" id="WBZC01000040">
    <property type="protein sequence ID" value="KAB3533468.1"/>
    <property type="molecule type" value="Genomic_DNA"/>
</dbReference>
<dbReference type="InterPro" id="IPR050259">
    <property type="entry name" value="SDR"/>
</dbReference>
<dbReference type="PANTHER" id="PTHR42879">
    <property type="entry name" value="3-OXOACYL-(ACYL-CARRIER-PROTEIN) REDUCTASE"/>
    <property type="match status" value="1"/>
</dbReference>
<dbReference type="InterPro" id="IPR036291">
    <property type="entry name" value="NAD(P)-bd_dom_sf"/>
</dbReference>
<dbReference type="NCBIfam" id="NF009466">
    <property type="entry name" value="PRK12826.1-2"/>
    <property type="match status" value="1"/>
</dbReference>
<dbReference type="FunFam" id="3.40.50.720:FF:000173">
    <property type="entry name" value="3-oxoacyl-[acyl-carrier protein] reductase"/>
    <property type="match status" value="1"/>
</dbReference>
<dbReference type="SUPFAM" id="SSF51735">
    <property type="entry name" value="NAD(P)-binding Rossmann-fold domains"/>
    <property type="match status" value="1"/>
</dbReference>
<keyword evidence="2" id="KW-0560">Oxidoreductase</keyword>
<dbReference type="InterPro" id="IPR020904">
    <property type="entry name" value="Sc_DH/Rdtase_CS"/>
</dbReference>
<sequence length="250" mass="26915">MFDSLKGKRVLVTGGSKGIGKSIVRLLANYDLKIAFTYNSNRVNLSELKDSFNNKDTIIHQYKLNLENENEIYKVVEEVENDLGGIDFLVNNAGIVRDSYMMLMNSENWNKVIATNLTGTFLLTKEALPLMLAGKKGGAIVNIASIAGLIGVSGQSNYCAAKAGIIGFTKALSKEVASKRIRVNAIAPGYVETDMTSGLDPKLLNSFMERIPLKRIASPEEIAAVVLFLLSDGASYITGTTIAVDGGAIS</sequence>
<dbReference type="PROSITE" id="PS00061">
    <property type="entry name" value="ADH_SHORT"/>
    <property type="match status" value="1"/>
</dbReference>
<dbReference type="GO" id="GO:0032787">
    <property type="term" value="P:monocarboxylic acid metabolic process"/>
    <property type="evidence" value="ECO:0007669"/>
    <property type="project" value="UniProtKB-ARBA"/>
</dbReference>
<dbReference type="Gene3D" id="3.40.50.720">
    <property type="entry name" value="NAD(P)-binding Rossmann-like Domain"/>
    <property type="match status" value="1"/>
</dbReference>
<evidence type="ECO:0000256" key="1">
    <source>
        <dbReference type="ARBA" id="ARBA00006484"/>
    </source>
</evidence>
<dbReference type="GO" id="GO:0016491">
    <property type="term" value="F:oxidoreductase activity"/>
    <property type="evidence" value="ECO:0007669"/>
    <property type="project" value="UniProtKB-KW"/>
</dbReference>
<evidence type="ECO:0000256" key="2">
    <source>
        <dbReference type="ARBA" id="ARBA00023002"/>
    </source>
</evidence>
<dbReference type="Proteomes" id="UP000432715">
    <property type="component" value="Unassembled WGS sequence"/>
</dbReference>
<name>A0A6I0F014_9FIRM</name>
<keyword evidence="3" id="KW-0443">Lipid metabolism</keyword>
<proteinExistence type="inferred from homology"/>
<evidence type="ECO:0000256" key="3">
    <source>
        <dbReference type="ARBA" id="ARBA00023221"/>
    </source>
</evidence>
<dbReference type="PRINTS" id="PR00081">
    <property type="entry name" value="GDHRDH"/>
</dbReference>
<evidence type="ECO:0000313" key="4">
    <source>
        <dbReference type="EMBL" id="KAB3533468.1"/>
    </source>
</evidence>
<dbReference type="PANTHER" id="PTHR42879:SF2">
    <property type="entry name" value="3-OXOACYL-[ACYL-CARRIER-PROTEIN] REDUCTASE FABG"/>
    <property type="match status" value="1"/>
</dbReference>
<comment type="caution">
    <text evidence="4">The sequence shown here is derived from an EMBL/GenBank/DDBJ whole genome shotgun (WGS) entry which is preliminary data.</text>
</comment>
<comment type="similarity">
    <text evidence="1">Belongs to the short-chain dehydrogenases/reductases (SDR) family.</text>
</comment>
<keyword evidence="3" id="KW-0753">Steroid metabolism</keyword>
<dbReference type="RefSeq" id="WP_151861612.1">
    <property type="nucleotide sequence ID" value="NZ_WBZC01000040.1"/>
</dbReference>
<dbReference type="InterPro" id="IPR002347">
    <property type="entry name" value="SDR_fam"/>
</dbReference>
<reference evidence="4 5" key="1">
    <citation type="submission" date="2019-10" db="EMBL/GenBank/DDBJ databases">
        <title>Alkaliphilus serpentinus sp. nov. and Alkaliphilus pronyensis sp. nov., two novel anaerobic alkaliphilic species isolated from the serpentinized-hosted hydrothermal field of the Prony Bay (New Caledonia).</title>
        <authorList>
            <person name="Postec A."/>
        </authorList>
    </citation>
    <scope>NUCLEOTIDE SEQUENCE [LARGE SCALE GENOMIC DNA]</scope>
    <source>
        <strain evidence="4 5">LacV</strain>
    </source>
</reference>
<accession>A0A6I0F014</accession>
<organism evidence="4 5">
    <name type="scientific">Alkaliphilus pronyensis</name>
    <dbReference type="NCBI Taxonomy" id="1482732"/>
    <lineage>
        <taxon>Bacteria</taxon>
        <taxon>Bacillati</taxon>
        <taxon>Bacillota</taxon>
        <taxon>Clostridia</taxon>
        <taxon>Peptostreptococcales</taxon>
        <taxon>Natronincolaceae</taxon>
        <taxon>Alkaliphilus</taxon>
    </lineage>
</organism>
<dbReference type="OrthoDB" id="9803333at2"/>
<gene>
    <name evidence="4" type="ORF">F8154_10730</name>
</gene>